<dbReference type="InterPro" id="IPR001611">
    <property type="entry name" value="Leu-rich_rpt"/>
</dbReference>
<organism evidence="4">
    <name type="scientific">Cyprinus carpio</name>
    <name type="common">Common carp</name>
    <dbReference type="NCBI Taxonomy" id="7962"/>
    <lineage>
        <taxon>Eukaryota</taxon>
        <taxon>Metazoa</taxon>
        <taxon>Chordata</taxon>
        <taxon>Craniata</taxon>
        <taxon>Vertebrata</taxon>
        <taxon>Euteleostomi</taxon>
        <taxon>Actinopterygii</taxon>
        <taxon>Neopterygii</taxon>
        <taxon>Teleostei</taxon>
        <taxon>Ostariophysi</taxon>
        <taxon>Cypriniformes</taxon>
        <taxon>Cyprinidae</taxon>
        <taxon>Cyprininae</taxon>
        <taxon>Cyprinus</taxon>
    </lineage>
</organism>
<evidence type="ECO:0000256" key="1">
    <source>
        <dbReference type="ARBA" id="ARBA00022614"/>
    </source>
</evidence>
<sequence length="240" mass="26750">MVNLSAGESRQSVPLSAGSERSDSVQRDSGVCEIRQTPRETPAAHCSTISYMLQMSEAPLDELNLEKYNTSDDGRRRLIPAVINCRKALLRYCGVTDEGCSALTSALRSNPSHLRHLNLSLNNNLRDSGVKRLCAGLEDPHCKLEKLGLRYCGVTDEGCSALTSALRSNPSHLRHLDLSGNKLQKSEVKLLSDLKDDPRYKLETIRLLLGLSVFTPQSHYPQDQLMVNKSRYRDVTINRD</sequence>
<dbReference type="KEGG" id="ccar:109047810"/>
<evidence type="ECO:0000256" key="2">
    <source>
        <dbReference type="ARBA" id="ARBA00022737"/>
    </source>
</evidence>
<keyword evidence="1" id="KW-0433">Leucine-rich repeat</keyword>
<keyword evidence="2" id="KW-0677">Repeat</keyword>
<feature type="region of interest" description="Disordered" evidence="3">
    <location>
        <begin position="1"/>
        <end position="32"/>
    </location>
</feature>
<dbReference type="AlphaFoldDB" id="A0A9Q9WMY8"/>
<dbReference type="Proteomes" id="UP001155660">
    <property type="component" value="Chromosome B9"/>
</dbReference>
<dbReference type="FunFam" id="3.80.10.10:FF:000714">
    <property type="entry name" value="Si:ch211-149a19.3"/>
    <property type="match status" value="1"/>
</dbReference>
<reference evidence="4" key="1">
    <citation type="submission" date="2025-08" db="UniProtKB">
        <authorList>
            <consortium name="RefSeq"/>
        </authorList>
    </citation>
    <scope>IDENTIFICATION</scope>
    <source>
        <tissue evidence="4">Muscle</tissue>
    </source>
</reference>
<proteinExistence type="predicted"/>
<evidence type="ECO:0000313" key="4">
    <source>
        <dbReference type="RefSeq" id="XP_042586384.1"/>
    </source>
</evidence>
<feature type="compositionally biased region" description="Polar residues" evidence="3">
    <location>
        <begin position="1"/>
        <end position="14"/>
    </location>
</feature>
<dbReference type="GeneID" id="109047810"/>
<evidence type="ECO:0000256" key="3">
    <source>
        <dbReference type="SAM" id="MobiDB-lite"/>
    </source>
</evidence>
<accession>A0A9Q9WMY8</accession>
<dbReference type="PANTHER" id="PTHR24106">
    <property type="entry name" value="NACHT, LRR AND CARD DOMAINS-CONTAINING"/>
    <property type="match status" value="1"/>
</dbReference>
<gene>
    <name evidence="4" type="primary">LOC109047810</name>
</gene>
<protein>
    <submittedName>
        <fullName evidence="4">Ribonuclease inhibitor-like</fullName>
    </submittedName>
</protein>
<dbReference type="Pfam" id="PF13516">
    <property type="entry name" value="LRR_6"/>
    <property type="match status" value="4"/>
</dbReference>
<dbReference type="InterPro" id="IPR051261">
    <property type="entry name" value="NLR"/>
</dbReference>
<dbReference type="RefSeq" id="XP_042586384.1">
    <property type="nucleotide sequence ID" value="XM_042730450.1"/>
</dbReference>
<name>A0A9Q9WMY8_CYPCA</name>
<dbReference type="OrthoDB" id="8956055at2759"/>
<dbReference type="SMART" id="SM00368">
    <property type="entry name" value="LRR_RI"/>
    <property type="match status" value="4"/>
</dbReference>